<evidence type="ECO:0000256" key="1">
    <source>
        <dbReference type="ARBA" id="ARBA00022723"/>
    </source>
</evidence>
<feature type="domain" description="PilY1 beta-propeller" evidence="3">
    <location>
        <begin position="566"/>
        <end position="886"/>
    </location>
</feature>
<proteinExistence type="predicted"/>
<evidence type="ECO:0000313" key="5">
    <source>
        <dbReference type="Proteomes" id="UP001139028"/>
    </source>
</evidence>
<dbReference type="InterPro" id="IPR008707">
    <property type="entry name" value="B-propeller_PilY1"/>
</dbReference>
<organism evidence="4 5">
    <name type="scientific">Microbulbifer okhotskensis</name>
    <dbReference type="NCBI Taxonomy" id="2926617"/>
    <lineage>
        <taxon>Bacteria</taxon>
        <taxon>Pseudomonadati</taxon>
        <taxon>Pseudomonadota</taxon>
        <taxon>Gammaproteobacteria</taxon>
        <taxon>Cellvibrionales</taxon>
        <taxon>Microbulbiferaceae</taxon>
        <taxon>Microbulbifer</taxon>
    </lineage>
</organism>
<keyword evidence="1" id="KW-0479">Metal-binding</keyword>
<dbReference type="Proteomes" id="UP001139028">
    <property type="component" value="Unassembled WGS sequence"/>
</dbReference>
<dbReference type="Pfam" id="PF05567">
    <property type="entry name" value="T4P_PilY1"/>
    <property type="match status" value="1"/>
</dbReference>
<dbReference type="RefSeq" id="WP_252466503.1">
    <property type="nucleotide sequence ID" value="NZ_JALBWM010000039.1"/>
</dbReference>
<sequence>MFVLDSSGSMQSMLYPPEGYSDSIDHGLSCSLEVGRYDRVEIAVNKTTGSVLFRLEETGRGGSTSSWKTWNTTSNCFKDTEKIDVYLYAESSGGDGYYYSSNNDHLVEDVSGHFLNWFFSTQGTPGSYVADHFLEEDGTTVRRTKLGVERRTDGMKTAANSLIADLSDVRIGLMQFNGSNGAKLLTGLTDLTDDSTAEATKVSLTTKVDAISASGYTPLAESFTAVGRYFVSGYSDALLTYDTQLEDDDGDPDTEEVETPLQATANSIFAGAAGGSSTTTILNWGGIDEPSAASSPIQYYCQQNFMVALTDGKPTRDDSVSSILVGFDEDCNGNPGGCTDDPDEMKEMDDVIKALYDIDLRPDMKDLNGDPVHNNITSYIVGFANDGLSDSDLMKNAGALGGGGVYTADNAGQLTDTFNTIMKRVRSITGSSGAISFNSTSLQADTLLFNAKFNSGQWRGYLSAWALSEDGTALASDETWEASELLDARTDIDDRLIITYDNGGVVFTAAAVGGSGTLHNGDLAISSTVSGGTADDKVAERIAYLRGDRSAEGEDNDSFRERGSRLGDIVNSSPIYVSEPNEAWSNASFPGHESYETFISEKASRTPMVYVGANDGLLHGFNASSTGANKGQEVIAYLPSAVLSSTAGEGLHALTSQDYDHEFYTDGTPTVRDAYIDNQWKSILVGGLGAGGKGYFALDVTDPSSFSADKAGDIVLWEFTQANDLGFTFSRPQIGRLPNGEWAAIFGNGYNSNSGDAGLFIVYLDGNDGSDNAYKYISTGTASLADPNGLSSPAIVDENKDGTIDRIFAGDLKGNMWAFDVSASSSSDWGVAGEGAPLFTAAGKAITVAPEVARNGESTGLVVAFGTGQYIVASDTTDLNAGSFYVVADNGKYSLSESDLEVRSLTLDETGEVPIRTVDGNEFNWSSKSGWYMPLQTGSGTDGGERVVSRASVQGSKIYFNTIIPSGQICAAGGSGWLMSTNLFTGLVGDDPGLDGNRNGEIDDDDAGTAGVYIAGKMPGQSGFIGDGQWIPMSDGTPIYEVGDTSGAGRLGRLSWEEMVPN</sequence>
<protein>
    <recommendedName>
        <fullName evidence="3">PilY1 beta-propeller domain-containing protein</fullName>
    </recommendedName>
</protein>
<dbReference type="SUPFAM" id="SSF53300">
    <property type="entry name" value="vWA-like"/>
    <property type="match status" value="1"/>
</dbReference>
<dbReference type="GO" id="GO:0046872">
    <property type="term" value="F:metal ion binding"/>
    <property type="evidence" value="ECO:0007669"/>
    <property type="project" value="UniProtKB-KW"/>
</dbReference>
<keyword evidence="5" id="KW-1185">Reference proteome</keyword>
<evidence type="ECO:0000313" key="4">
    <source>
        <dbReference type="EMBL" id="MCO1334832.1"/>
    </source>
</evidence>
<dbReference type="AlphaFoldDB" id="A0A9X2EM77"/>
<dbReference type="EMBL" id="JALBWM010000039">
    <property type="protein sequence ID" value="MCO1334832.1"/>
    <property type="molecule type" value="Genomic_DNA"/>
</dbReference>
<reference evidence="4" key="1">
    <citation type="journal article" date="2022" name="Arch. Microbiol.">
        <title>Microbulbifer okhotskensis sp. nov., isolated from a deep bottom sediment of the Okhotsk Sea.</title>
        <authorList>
            <person name="Romanenko L."/>
            <person name="Kurilenko V."/>
            <person name="Otstavnykh N."/>
            <person name="Velansky P."/>
            <person name="Isaeva M."/>
            <person name="Mikhailov V."/>
        </authorList>
    </citation>
    <scope>NUCLEOTIDE SEQUENCE</scope>
    <source>
        <strain evidence="4">OS29</strain>
    </source>
</reference>
<name>A0A9X2EM77_9GAMM</name>
<keyword evidence="2" id="KW-0106">Calcium</keyword>
<comment type="caution">
    <text evidence="4">The sequence shown here is derived from an EMBL/GenBank/DDBJ whole genome shotgun (WGS) entry which is preliminary data.</text>
</comment>
<dbReference type="InterPro" id="IPR036465">
    <property type="entry name" value="vWFA_dom_sf"/>
</dbReference>
<gene>
    <name evidence="4" type="ORF">MO867_10815</name>
</gene>
<evidence type="ECO:0000256" key="2">
    <source>
        <dbReference type="ARBA" id="ARBA00022837"/>
    </source>
</evidence>
<evidence type="ECO:0000259" key="3">
    <source>
        <dbReference type="Pfam" id="PF05567"/>
    </source>
</evidence>
<dbReference type="Gene3D" id="3.40.50.410">
    <property type="entry name" value="von Willebrand factor, type A domain"/>
    <property type="match status" value="1"/>
</dbReference>
<accession>A0A9X2EM77</accession>